<dbReference type="EMBL" id="SNXZ01000006">
    <property type="protein sequence ID" value="TDP93865.1"/>
    <property type="molecule type" value="Genomic_DNA"/>
</dbReference>
<comment type="caution">
    <text evidence="2">The sequence shown here is derived from an EMBL/GenBank/DDBJ whole genome shotgun (WGS) entry which is preliminary data.</text>
</comment>
<dbReference type="InterPro" id="IPR050266">
    <property type="entry name" value="AB_hydrolase_sf"/>
</dbReference>
<dbReference type="GO" id="GO:0016020">
    <property type="term" value="C:membrane"/>
    <property type="evidence" value="ECO:0007669"/>
    <property type="project" value="TreeGrafter"/>
</dbReference>
<dbReference type="OrthoDB" id="3211023at2"/>
<reference evidence="2 3" key="1">
    <citation type="submission" date="2019-03" db="EMBL/GenBank/DDBJ databases">
        <title>Genomic Encyclopedia of Type Strains, Phase IV (KMG-IV): sequencing the most valuable type-strain genomes for metagenomic binning, comparative biology and taxonomic classification.</title>
        <authorList>
            <person name="Goeker M."/>
        </authorList>
    </citation>
    <scope>NUCLEOTIDE SEQUENCE [LARGE SCALE GENOMIC DNA]</scope>
    <source>
        <strain evidence="2 3">DSM 45361</strain>
    </source>
</reference>
<proteinExistence type="predicted"/>
<dbReference type="InterPro" id="IPR000073">
    <property type="entry name" value="AB_hydrolase_1"/>
</dbReference>
<dbReference type="PANTHER" id="PTHR43798">
    <property type="entry name" value="MONOACYLGLYCEROL LIPASE"/>
    <property type="match status" value="1"/>
</dbReference>
<gene>
    <name evidence="2" type="ORF">EV186_106259</name>
</gene>
<dbReference type="InterPro" id="IPR029058">
    <property type="entry name" value="AB_hydrolase_fold"/>
</dbReference>
<organism evidence="2 3">
    <name type="scientific">Labedaea rhizosphaerae</name>
    <dbReference type="NCBI Taxonomy" id="598644"/>
    <lineage>
        <taxon>Bacteria</taxon>
        <taxon>Bacillati</taxon>
        <taxon>Actinomycetota</taxon>
        <taxon>Actinomycetes</taxon>
        <taxon>Pseudonocardiales</taxon>
        <taxon>Pseudonocardiaceae</taxon>
        <taxon>Labedaea</taxon>
    </lineage>
</organism>
<dbReference type="Pfam" id="PF12697">
    <property type="entry name" value="Abhydrolase_6"/>
    <property type="match status" value="1"/>
</dbReference>
<dbReference type="Proteomes" id="UP000295444">
    <property type="component" value="Unassembled WGS sequence"/>
</dbReference>
<evidence type="ECO:0000259" key="1">
    <source>
        <dbReference type="Pfam" id="PF12697"/>
    </source>
</evidence>
<evidence type="ECO:0000313" key="2">
    <source>
        <dbReference type="EMBL" id="TDP93865.1"/>
    </source>
</evidence>
<dbReference type="RefSeq" id="WP_133852860.1">
    <property type="nucleotide sequence ID" value="NZ_SNXZ01000006.1"/>
</dbReference>
<evidence type="ECO:0000313" key="3">
    <source>
        <dbReference type="Proteomes" id="UP000295444"/>
    </source>
</evidence>
<dbReference type="GO" id="GO:0003824">
    <property type="term" value="F:catalytic activity"/>
    <property type="evidence" value="ECO:0007669"/>
    <property type="project" value="UniProtKB-ARBA"/>
</dbReference>
<dbReference type="Gene3D" id="3.40.50.1820">
    <property type="entry name" value="alpha/beta hydrolase"/>
    <property type="match status" value="1"/>
</dbReference>
<dbReference type="PRINTS" id="PR00111">
    <property type="entry name" value="ABHYDROLASE"/>
</dbReference>
<sequence>MTETPSQVSAHGADRVELDGRLGPIAALRIRRPDAPIVLLVPGYTGSKEDFAPLLDPVAADGFEVVAIDLPGQNESVGPAAESEYLPGPLGLVLAELIGKLGADGRPVLLLGHSYGGLVSRAAVLAGASITGLTLLDSGPGELPSGARRQLLDLAEPALRQYGIEALYQGMEAMSAQTPAWASKSDKLKAFLKERFLRNEPAGLLGMAHGLRSEPDQVGALAHALRTQGTPCLVACGQDDDAWPVPLQRDMADRLDADFAVIPDALHSPNTENPTALLATLLPTWHSWL</sequence>
<name>A0A4R6S547_LABRH</name>
<feature type="domain" description="AB hydrolase-1" evidence="1">
    <location>
        <begin position="38"/>
        <end position="278"/>
    </location>
</feature>
<keyword evidence="3" id="KW-1185">Reference proteome</keyword>
<accession>A0A4R6S547</accession>
<protein>
    <submittedName>
        <fullName evidence="2">Pimeloyl-ACP methyl ester carboxylesterase</fullName>
    </submittedName>
</protein>
<dbReference type="AlphaFoldDB" id="A0A4R6S547"/>
<dbReference type="SUPFAM" id="SSF53474">
    <property type="entry name" value="alpha/beta-Hydrolases"/>
    <property type="match status" value="1"/>
</dbReference>
<dbReference type="PANTHER" id="PTHR43798:SF33">
    <property type="entry name" value="HYDROLASE, PUTATIVE (AFU_ORTHOLOGUE AFUA_2G14860)-RELATED"/>
    <property type="match status" value="1"/>
</dbReference>